<name>A0ABS4J1I6_9BACL</name>
<dbReference type="Proteomes" id="UP001519287">
    <property type="component" value="Unassembled WGS sequence"/>
</dbReference>
<proteinExistence type="predicted"/>
<keyword evidence="2" id="KW-1185">Reference proteome</keyword>
<evidence type="ECO:0000313" key="2">
    <source>
        <dbReference type="Proteomes" id="UP001519287"/>
    </source>
</evidence>
<organism evidence="1 2">
    <name type="scientific">Paenibacillus eucommiae</name>
    <dbReference type="NCBI Taxonomy" id="1355755"/>
    <lineage>
        <taxon>Bacteria</taxon>
        <taxon>Bacillati</taxon>
        <taxon>Bacillota</taxon>
        <taxon>Bacilli</taxon>
        <taxon>Bacillales</taxon>
        <taxon>Paenibacillaceae</taxon>
        <taxon>Paenibacillus</taxon>
    </lineage>
</organism>
<evidence type="ECO:0000313" key="1">
    <source>
        <dbReference type="EMBL" id="MBP1993687.1"/>
    </source>
</evidence>
<dbReference type="EMBL" id="JAGGLB010000020">
    <property type="protein sequence ID" value="MBP1993687.1"/>
    <property type="molecule type" value="Genomic_DNA"/>
</dbReference>
<sequence>MKNIVKVADLSQLCAAAFPALASVRKFPPIKKKTLLAVRLNLGFVQFVRL</sequence>
<accession>A0ABS4J1I6</accession>
<dbReference type="RefSeq" id="WP_209975566.1">
    <property type="nucleotide sequence ID" value="NZ_JAGGLB010000020.1"/>
</dbReference>
<reference evidence="1 2" key="1">
    <citation type="submission" date="2021-03" db="EMBL/GenBank/DDBJ databases">
        <title>Genomic Encyclopedia of Type Strains, Phase IV (KMG-IV): sequencing the most valuable type-strain genomes for metagenomic binning, comparative biology and taxonomic classification.</title>
        <authorList>
            <person name="Goeker M."/>
        </authorList>
    </citation>
    <scope>NUCLEOTIDE SEQUENCE [LARGE SCALE GENOMIC DNA]</scope>
    <source>
        <strain evidence="1 2">DSM 26048</strain>
    </source>
</reference>
<gene>
    <name evidence="1" type="ORF">J2Z66_005313</name>
</gene>
<comment type="caution">
    <text evidence="1">The sequence shown here is derived from an EMBL/GenBank/DDBJ whole genome shotgun (WGS) entry which is preliminary data.</text>
</comment>
<protein>
    <submittedName>
        <fullName evidence="1">Membrane protein involved in colicin uptake</fullName>
    </submittedName>
</protein>